<protein>
    <submittedName>
        <fullName evidence="1">Uncharacterized protein</fullName>
    </submittedName>
</protein>
<evidence type="ECO:0000313" key="1">
    <source>
        <dbReference type="EMBL" id="BDU77455.1"/>
    </source>
</evidence>
<sequence>MGMLVSGFVGKGLRLLAWILLSSLPLAAGSFNPFEGPKPLIVMLVSDPWIWVVGSDTPKFVLYEDGQVIQLVKESERKATYYWKQMSQQELSQFLGKVKACGPFPKKADRIVLTEATDMPETSLFVDLEGARYVRSVYGLSWGGGGDVPGRNRAVKIPKEVGALASLLTQAKIPGMQIWVPRYVEAMIWPYEYAPEASIYWPKEWPGLSSEKAIKRQSSYSIFLPGAELQRISAFLGNRKEKGAVVIDGRKWAVSVRNVFPCEPVWRSAFNGGE</sequence>
<keyword evidence="2" id="KW-1185">Reference proteome</keyword>
<gene>
    <name evidence="1" type="ORF">METESE_24130</name>
</gene>
<organism evidence="1 2">
    <name type="scientific">Mesoterricola sediminis</name>
    <dbReference type="NCBI Taxonomy" id="2927980"/>
    <lineage>
        <taxon>Bacteria</taxon>
        <taxon>Pseudomonadati</taxon>
        <taxon>Acidobacteriota</taxon>
        <taxon>Holophagae</taxon>
        <taxon>Holophagales</taxon>
        <taxon>Holophagaceae</taxon>
        <taxon>Mesoterricola</taxon>
    </lineage>
</organism>
<dbReference type="EMBL" id="AP027081">
    <property type="protein sequence ID" value="BDU77455.1"/>
    <property type="molecule type" value="Genomic_DNA"/>
</dbReference>
<reference evidence="1" key="1">
    <citation type="journal article" date="2023" name="Int. J. Syst. Evol. Microbiol.">
        <title>Mesoterricola silvestris gen. nov., sp. nov., Mesoterricola sediminis sp. nov., Geothrix oryzae sp. nov., Geothrix edaphica sp. nov., Geothrix rubra sp. nov., and Geothrix limicola sp. nov., six novel members of Acidobacteriota isolated from soils.</title>
        <authorList>
            <person name="Itoh H."/>
            <person name="Sugisawa Y."/>
            <person name="Mise K."/>
            <person name="Xu Z."/>
            <person name="Kuniyasu M."/>
            <person name="Ushijima N."/>
            <person name="Kawano K."/>
            <person name="Kobayashi E."/>
            <person name="Shiratori Y."/>
            <person name="Masuda Y."/>
            <person name="Senoo K."/>
        </authorList>
    </citation>
    <scope>NUCLEOTIDE SEQUENCE</scope>
    <source>
        <strain evidence="1">W786</strain>
    </source>
</reference>
<evidence type="ECO:0000313" key="2">
    <source>
        <dbReference type="Proteomes" id="UP001228113"/>
    </source>
</evidence>
<dbReference type="AlphaFoldDB" id="A0AA48GXI3"/>
<dbReference type="KEGG" id="msea:METESE_24130"/>
<accession>A0AA48GXI3</accession>
<proteinExistence type="predicted"/>
<dbReference type="Proteomes" id="UP001228113">
    <property type="component" value="Chromosome"/>
</dbReference>
<name>A0AA48GXI3_9BACT</name>